<keyword evidence="2" id="KW-1133">Transmembrane helix</keyword>
<evidence type="ECO:0000256" key="1">
    <source>
        <dbReference type="SAM" id="MobiDB-lite"/>
    </source>
</evidence>
<reference evidence="3 4" key="1">
    <citation type="submission" date="2024-04" db="EMBL/GenBank/DDBJ databases">
        <authorList>
            <consortium name="Genoscope - CEA"/>
            <person name="William W."/>
        </authorList>
    </citation>
    <scope>NUCLEOTIDE SEQUENCE [LARGE SCALE GENOMIC DNA]</scope>
</reference>
<name>A0AAV2HVD3_LYMST</name>
<accession>A0AAV2HVD3</accession>
<keyword evidence="2" id="KW-0812">Transmembrane</keyword>
<dbReference type="Proteomes" id="UP001497497">
    <property type="component" value="Unassembled WGS sequence"/>
</dbReference>
<evidence type="ECO:0000256" key="2">
    <source>
        <dbReference type="SAM" id="Phobius"/>
    </source>
</evidence>
<keyword evidence="4" id="KW-1185">Reference proteome</keyword>
<feature type="compositionally biased region" description="Basic and acidic residues" evidence="1">
    <location>
        <begin position="103"/>
        <end position="116"/>
    </location>
</feature>
<feature type="region of interest" description="Disordered" evidence="1">
    <location>
        <begin position="64"/>
        <end position="89"/>
    </location>
</feature>
<keyword evidence="2" id="KW-0472">Membrane</keyword>
<proteinExistence type="predicted"/>
<evidence type="ECO:0000313" key="3">
    <source>
        <dbReference type="EMBL" id="CAL1538174.1"/>
    </source>
</evidence>
<gene>
    <name evidence="3" type="ORF">GSLYS_00011995001</name>
</gene>
<feature type="region of interest" description="Disordered" evidence="1">
    <location>
        <begin position="103"/>
        <end position="128"/>
    </location>
</feature>
<protein>
    <submittedName>
        <fullName evidence="3">Uncharacterized protein</fullName>
    </submittedName>
</protein>
<feature type="transmembrane region" description="Helical" evidence="2">
    <location>
        <begin position="41"/>
        <end position="58"/>
    </location>
</feature>
<sequence length="128" mass="15281">MSWPRYHYPDWKPFADWRPPYPYWNSYRHWMSHRHYRGGSMFGRLFFFLVGVYAGVVANQRYRLPPAPTPCGGHHHEHRSDSRSRLDEYPELKEAIEKLKAFEKRYRKHPPNEERAAPPTTSSAPPSN</sequence>
<dbReference type="AlphaFoldDB" id="A0AAV2HVD3"/>
<feature type="compositionally biased region" description="Basic and acidic residues" evidence="1">
    <location>
        <begin position="78"/>
        <end position="89"/>
    </location>
</feature>
<feature type="compositionally biased region" description="Low complexity" evidence="1">
    <location>
        <begin position="117"/>
        <end position="128"/>
    </location>
</feature>
<evidence type="ECO:0000313" key="4">
    <source>
        <dbReference type="Proteomes" id="UP001497497"/>
    </source>
</evidence>
<dbReference type="EMBL" id="CAXITT010000288">
    <property type="protein sequence ID" value="CAL1538174.1"/>
    <property type="molecule type" value="Genomic_DNA"/>
</dbReference>
<organism evidence="3 4">
    <name type="scientific">Lymnaea stagnalis</name>
    <name type="common">Great pond snail</name>
    <name type="synonym">Helix stagnalis</name>
    <dbReference type="NCBI Taxonomy" id="6523"/>
    <lineage>
        <taxon>Eukaryota</taxon>
        <taxon>Metazoa</taxon>
        <taxon>Spiralia</taxon>
        <taxon>Lophotrochozoa</taxon>
        <taxon>Mollusca</taxon>
        <taxon>Gastropoda</taxon>
        <taxon>Heterobranchia</taxon>
        <taxon>Euthyneura</taxon>
        <taxon>Panpulmonata</taxon>
        <taxon>Hygrophila</taxon>
        <taxon>Lymnaeoidea</taxon>
        <taxon>Lymnaeidae</taxon>
        <taxon>Lymnaea</taxon>
    </lineage>
</organism>
<comment type="caution">
    <text evidence="3">The sequence shown here is derived from an EMBL/GenBank/DDBJ whole genome shotgun (WGS) entry which is preliminary data.</text>
</comment>